<dbReference type="PROSITE" id="PS51449">
    <property type="entry name" value="MTTASE_N"/>
    <property type="match status" value="1"/>
</dbReference>
<dbReference type="Proteomes" id="UP000007934">
    <property type="component" value="Chromosome"/>
</dbReference>
<evidence type="ECO:0000256" key="7">
    <source>
        <dbReference type="ARBA" id="ARBA00023014"/>
    </source>
</evidence>
<organism evidence="10 11">
    <name type="scientific">Helicobacter felis (strain ATCC 49179 / CCUG 28539 / NCTC 12436 / CS1)</name>
    <dbReference type="NCBI Taxonomy" id="936155"/>
    <lineage>
        <taxon>Bacteria</taxon>
        <taxon>Pseudomonadati</taxon>
        <taxon>Campylobacterota</taxon>
        <taxon>Epsilonproteobacteria</taxon>
        <taxon>Campylobacterales</taxon>
        <taxon>Helicobacteraceae</taxon>
        <taxon>Helicobacter</taxon>
    </lineage>
</organism>
<dbReference type="GeneID" id="36134787"/>
<proteinExistence type="predicted"/>
<dbReference type="InterPro" id="IPR005839">
    <property type="entry name" value="Methylthiotransferase"/>
</dbReference>
<keyword evidence="6" id="KW-0408">Iron</keyword>
<dbReference type="SFLD" id="SFLDG01082">
    <property type="entry name" value="B12-binding_domain_containing"/>
    <property type="match status" value="1"/>
</dbReference>
<dbReference type="PANTHER" id="PTHR11918:SF45">
    <property type="entry name" value="THREONYLCARBAMOYLADENOSINE TRNA METHYLTHIOTRANSFERASE"/>
    <property type="match status" value="1"/>
</dbReference>
<evidence type="ECO:0000313" key="10">
    <source>
        <dbReference type="EMBL" id="CBY82458.1"/>
    </source>
</evidence>
<dbReference type="InterPro" id="IPR023404">
    <property type="entry name" value="rSAM_horseshoe"/>
</dbReference>
<keyword evidence="2" id="KW-0004">4Fe-4S</keyword>
<feature type="domain" description="MTTase N-terminal" evidence="8">
    <location>
        <begin position="3"/>
        <end position="111"/>
    </location>
</feature>
<evidence type="ECO:0000256" key="1">
    <source>
        <dbReference type="ARBA" id="ARBA00001966"/>
    </source>
</evidence>
<accession>E7A922</accession>
<dbReference type="NCBIfam" id="TIGR00089">
    <property type="entry name" value="MiaB/RimO family radical SAM methylthiotransferase"/>
    <property type="match status" value="1"/>
</dbReference>
<evidence type="ECO:0000256" key="2">
    <source>
        <dbReference type="ARBA" id="ARBA00022485"/>
    </source>
</evidence>
<evidence type="ECO:0000256" key="5">
    <source>
        <dbReference type="ARBA" id="ARBA00022723"/>
    </source>
</evidence>
<protein>
    <submittedName>
        <fullName evidence="10">MiaB-like tRNA modifying enzyme,2-methylthioadenine synthetase</fullName>
    </submittedName>
</protein>
<dbReference type="Gene3D" id="3.40.50.12160">
    <property type="entry name" value="Methylthiotransferase, N-terminal domain"/>
    <property type="match status" value="1"/>
</dbReference>
<evidence type="ECO:0000259" key="9">
    <source>
        <dbReference type="PROSITE" id="PS51918"/>
    </source>
</evidence>
<evidence type="ECO:0000256" key="3">
    <source>
        <dbReference type="ARBA" id="ARBA00022679"/>
    </source>
</evidence>
<dbReference type="NCBIfam" id="TIGR01579">
    <property type="entry name" value="MiaB-like-C"/>
    <property type="match status" value="1"/>
</dbReference>
<dbReference type="OrthoDB" id="9805215at2"/>
<dbReference type="RefSeq" id="WP_013468829.1">
    <property type="nucleotide sequence ID" value="NC_014810.2"/>
</dbReference>
<dbReference type="InterPro" id="IPR013848">
    <property type="entry name" value="Methylthiotransferase_N"/>
</dbReference>
<dbReference type="Gene3D" id="3.80.30.20">
    <property type="entry name" value="tm_1862 like domain"/>
    <property type="match status" value="1"/>
</dbReference>
<dbReference type="InterPro" id="IPR006638">
    <property type="entry name" value="Elp3/MiaA/NifB-like_rSAM"/>
</dbReference>
<dbReference type="STRING" id="936155.HFELIS_03740"/>
<dbReference type="InterPro" id="IPR006467">
    <property type="entry name" value="MiaB-like_bact"/>
</dbReference>
<dbReference type="InterPro" id="IPR007197">
    <property type="entry name" value="rSAM"/>
</dbReference>
<dbReference type="InterPro" id="IPR020612">
    <property type="entry name" value="Methylthiotransferase_CS"/>
</dbReference>
<dbReference type="GO" id="GO:0035598">
    <property type="term" value="F:tRNA (N(6)-L-threonylcarbamoyladenosine(37)-C(2))-methylthiotransferase activity"/>
    <property type="evidence" value="ECO:0007669"/>
    <property type="project" value="TreeGrafter"/>
</dbReference>
<dbReference type="InterPro" id="IPR058240">
    <property type="entry name" value="rSAM_sf"/>
</dbReference>
<comment type="cofactor">
    <cofactor evidence="1">
        <name>[4Fe-4S] cluster</name>
        <dbReference type="ChEBI" id="CHEBI:49883"/>
    </cofactor>
</comment>
<dbReference type="Pfam" id="PF04055">
    <property type="entry name" value="Radical_SAM"/>
    <property type="match status" value="1"/>
</dbReference>
<feature type="domain" description="Radical SAM core" evidence="9">
    <location>
        <begin position="129"/>
        <end position="354"/>
    </location>
</feature>
<dbReference type="KEGG" id="hfe:HFELIS_03740"/>
<dbReference type="EMBL" id="FQ670179">
    <property type="protein sequence ID" value="CBY82458.1"/>
    <property type="molecule type" value="Genomic_DNA"/>
</dbReference>
<dbReference type="AlphaFoldDB" id="E7A922"/>
<dbReference type="GO" id="GO:0046872">
    <property type="term" value="F:metal ion binding"/>
    <property type="evidence" value="ECO:0007669"/>
    <property type="project" value="UniProtKB-KW"/>
</dbReference>
<dbReference type="CDD" id="cd01335">
    <property type="entry name" value="Radical_SAM"/>
    <property type="match status" value="1"/>
</dbReference>
<dbReference type="SUPFAM" id="SSF102114">
    <property type="entry name" value="Radical SAM enzymes"/>
    <property type="match status" value="1"/>
</dbReference>
<gene>
    <name evidence="10" type="ordered locus">Hfelis_03740</name>
</gene>
<dbReference type="SFLD" id="SFLDS00029">
    <property type="entry name" value="Radical_SAM"/>
    <property type="match status" value="1"/>
</dbReference>
<evidence type="ECO:0000256" key="4">
    <source>
        <dbReference type="ARBA" id="ARBA00022691"/>
    </source>
</evidence>
<dbReference type="SMART" id="SM00729">
    <property type="entry name" value="Elp3"/>
    <property type="match status" value="1"/>
</dbReference>
<dbReference type="GO" id="GO:0051539">
    <property type="term" value="F:4 iron, 4 sulfur cluster binding"/>
    <property type="evidence" value="ECO:0007669"/>
    <property type="project" value="UniProtKB-KW"/>
</dbReference>
<name>E7A922_HELFC</name>
<keyword evidence="5" id="KW-0479">Metal-binding</keyword>
<keyword evidence="11" id="KW-1185">Reference proteome</keyword>
<evidence type="ECO:0000313" key="11">
    <source>
        <dbReference type="Proteomes" id="UP000007934"/>
    </source>
</evidence>
<dbReference type="PANTHER" id="PTHR11918">
    <property type="entry name" value="RADICAL SAM PROTEINS"/>
    <property type="match status" value="1"/>
</dbReference>
<dbReference type="PROSITE" id="PS01278">
    <property type="entry name" value="MTTASE_RADICAL"/>
    <property type="match status" value="1"/>
</dbReference>
<sequence>MKQKVYFKTFGCRTNLYDTQVMLAHLKDFERVESLEEAQIVVLNSCTVTNDADYTARAYAKKVHALGKKVYFTGCGANSQGLKLFEQGHAFGVFGHDRKEQINALLQTPEKFFYADSLTYVERSIVPDFVGKTRAFVKIQEGCDFKCSYCVIPLVRGKSRSLIEDQILDQVRVLAQKGIVEIVLTGTNVGSYGKETRSNIARLIQKIARIEGIKRVRIGSLEPSQIDAEFLELLDHPILEKHLHIALQHSHDTMLKHMRRRNRTHSDRALLEKIASKGFALGTDFIVGHPYESEEIWQSALENFKQLPLTHIHPFIYSPRSGTLSSTMQNRVNGKIAKERLQIIKTQVQTNNHAFRQQVKAEQHVLEVLIESYKGGLYHGSDQYFNPIEIRAKEDLRGQWIHVSDYDVREDKNYALFE</sequence>
<keyword evidence="7" id="KW-0411">Iron-sulfur</keyword>
<keyword evidence="3" id="KW-0808">Transferase</keyword>
<dbReference type="eggNOG" id="COG0621">
    <property type="taxonomic scope" value="Bacteria"/>
</dbReference>
<evidence type="ECO:0000259" key="8">
    <source>
        <dbReference type="PROSITE" id="PS51449"/>
    </source>
</evidence>
<dbReference type="HOGENOM" id="CLU_018697_1_0_7"/>
<reference evidence="10 11" key="1">
    <citation type="journal article" date="2011" name="Genome Biol. Evol.">
        <title>Comparative whole genome sequence analysis of the carcinogenic bacterial model pathogen Helicobacter felis.</title>
        <authorList>
            <person name="Arnold I.C."/>
            <person name="Zigova Z."/>
            <person name="Holden M."/>
            <person name="Lawley T.D."/>
            <person name="Rad R."/>
            <person name="Dougan G."/>
            <person name="Falkow S."/>
            <person name="Bentley S.D."/>
            <person name="Muller A."/>
        </authorList>
    </citation>
    <scope>NUCLEOTIDE SEQUENCE [LARGE SCALE GENOMIC DNA]</scope>
    <source>
        <strain evidence="11">ATCC 49179 / CCUG 28539 / NCTC 12436 / CS1</strain>
    </source>
</reference>
<dbReference type="Pfam" id="PF00919">
    <property type="entry name" value="UPF0004"/>
    <property type="match status" value="1"/>
</dbReference>
<keyword evidence="4" id="KW-0949">S-adenosyl-L-methionine</keyword>
<dbReference type="PROSITE" id="PS51918">
    <property type="entry name" value="RADICAL_SAM"/>
    <property type="match status" value="1"/>
</dbReference>
<evidence type="ECO:0000256" key="6">
    <source>
        <dbReference type="ARBA" id="ARBA00023004"/>
    </source>
</evidence>
<dbReference type="InterPro" id="IPR038135">
    <property type="entry name" value="Methylthiotransferase_N_sf"/>
</dbReference>